<keyword evidence="6 14" id="KW-0813">Transport</keyword>
<evidence type="ECO:0000256" key="1">
    <source>
        <dbReference type="ARBA" id="ARBA00002599"/>
    </source>
</evidence>
<feature type="binding site" description="axial binding residue" evidence="16">
    <location>
        <position position="90"/>
    </location>
    <ligand>
        <name>heme c</name>
        <dbReference type="ChEBI" id="CHEBI:61717"/>
        <label>1</label>
    </ligand>
    <ligandPart>
        <name>Fe</name>
        <dbReference type="ChEBI" id="CHEBI:18248"/>
    </ligandPart>
</feature>
<dbReference type="Pfam" id="PF03892">
    <property type="entry name" value="NapB"/>
    <property type="match status" value="1"/>
</dbReference>
<keyword evidence="10 14" id="KW-0574">Periplasm</keyword>
<sequence length="155" mass="16906">MARISMIGLTLAGVLAATTVFAPSVFAQGTVKSLRGETQIDEAGTAPLVNKQSKPANGFGRAYRQQPPLIPHRVEGYQVNKSFNKCLSCHSWPQNVQYDAPKVSETHYDSRGKETDDVAASRWFCTQCHVPQADAPELVPNAFKNARELDGAFAN</sequence>
<dbReference type="Proteomes" id="UP000219439">
    <property type="component" value="Unassembled WGS sequence"/>
</dbReference>
<dbReference type="AlphaFoldDB" id="A0A285NFB6"/>
<feature type="binding site" description="axial binding residue" evidence="16">
    <location>
        <position position="107"/>
    </location>
    <ligand>
        <name>heme c</name>
        <dbReference type="ChEBI" id="CHEBI:61717"/>
        <label>2</label>
    </ligand>
    <ligandPart>
        <name>Fe</name>
        <dbReference type="ChEBI" id="CHEBI:18248"/>
    </ligandPart>
</feature>
<dbReference type="InterPro" id="IPR005591">
    <property type="entry name" value="NapB"/>
</dbReference>
<evidence type="ECO:0000256" key="7">
    <source>
        <dbReference type="ARBA" id="ARBA00022617"/>
    </source>
</evidence>
<proteinExistence type="inferred from homology"/>
<accession>A0A285NFB6</accession>
<evidence type="ECO:0000256" key="9">
    <source>
        <dbReference type="ARBA" id="ARBA00022729"/>
    </source>
</evidence>
<dbReference type="InterPro" id="IPR036280">
    <property type="entry name" value="Multihaem_cyt_sf"/>
</dbReference>
<feature type="binding site" description="covalent" evidence="15">
    <location>
        <position position="125"/>
    </location>
    <ligand>
        <name>heme c</name>
        <dbReference type="ChEBI" id="CHEBI:61717"/>
        <label>2</label>
    </ligand>
</feature>
<dbReference type="Gene3D" id="1.10.1130.10">
    <property type="entry name" value="Flavocytochrome C3, Chain A"/>
    <property type="match status" value="1"/>
</dbReference>
<keyword evidence="8 16" id="KW-0479">Metal-binding</keyword>
<dbReference type="GO" id="GO:0046872">
    <property type="term" value="F:metal ion binding"/>
    <property type="evidence" value="ECO:0007669"/>
    <property type="project" value="UniProtKB-KW"/>
</dbReference>
<feature type="binding site" description="covalent" evidence="15">
    <location>
        <position position="86"/>
    </location>
    <ligand>
        <name>heme c</name>
        <dbReference type="ChEBI" id="CHEBI:61717"/>
        <label>1</label>
    </ligand>
</feature>
<evidence type="ECO:0000313" key="18">
    <source>
        <dbReference type="EMBL" id="SNZ07657.1"/>
    </source>
</evidence>
<evidence type="ECO:0000256" key="16">
    <source>
        <dbReference type="PIRSR" id="PIRSR006105-2"/>
    </source>
</evidence>
<dbReference type="GO" id="GO:0009061">
    <property type="term" value="P:anaerobic respiration"/>
    <property type="evidence" value="ECO:0007669"/>
    <property type="project" value="InterPro"/>
</dbReference>
<evidence type="ECO:0000256" key="15">
    <source>
        <dbReference type="PIRSR" id="PIRSR006105-1"/>
    </source>
</evidence>
<comment type="similarity">
    <text evidence="3 14">Belongs to the NapB family.</text>
</comment>
<name>A0A285NFB6_9HYPH</name>
<comment type="PTM">
    <text evidence="15">Binds 2 heme C groups per subunit.</text>
</comment>
<evidence type="ECO:0000256" key="10">
    <source>
        <dbReference type="ARBA" id="ARBA00022764"/>
    </source>
</evidence>
<comment type="function">
    <text evidence="1">Electron transfer subunit of the periplasmic nitrate reductase complex NapAB. Receives electrons from the membrane-anchored tetraheme c-type NapC protein and transfers these to NapA subunit, thus allowing electron flow between membrane and periplasm. Essential for periplasmic nitrate reduction with nitrate as the terminal electron acceptor.</text>
</comment>
<evidence type="ECO:0000256" key="12">
    <source>
        <dbReference type="ARBA" id="ARBA00023004"/>
    </source>
</evidence>
<dbReference type="GO" id="GO:0042597">
    <property type="term" value="C:periplasmic space"/>
    <property type="evidence" value="ECO:0007669"/>
    <property type="project" value="UniProtKB-SubCell"/>
</dbReference>
<organism evidence="18 19">
    <name type="scientific">Cohaesibacter gelatinilyticus</name>
    <dbReference type="NCBI Taxonomy" id="372072"/>
    <lineage>
        <taxon>Bacteria</taxon>
        <taxon>Pseudomonadati</taxon>
        <taxon>Pseudomonadota</taxon>
        <taxon>Alphaproteobacteria</taxon>
        <taxon>Hyphomicrobiales</taxon>
        <taxon>Cohaesibacteraceae</taxon>
    </lineage>
</organism>
<dbReference type="PIRSF" id="PIRSF006105">
    <property type="entry name" value="NapB"/>
    <property type="match status" value="1"/>
</dbReference>
<comment type="subcellular location">
    <subcellularLocation>
        <location evidence="2 14">Periplasm</location>
    </subcellularLocation>
</comment>
<dbReference type="EMBL" id="OBEL01000001">
    <property type="protein sequence ID" value="SNZ07657.1"/>
    <property type="molecule type" value="Genomic_DNA"/>
</dbReference>
<feature type="binding site" description="axial binding residue" evidence="16">
    <location>
        <position position="72"/>
    </location>
    <ligand>
        <name>heme c</name>
        <dbReference type="ChEBI" id="CHEBI:61717"/>
        <label>1</label>
    </ligand>
    <ligandPart>
        <name>Fe</name>
        <dbReference type="ChEBI" id="CHEBI:18248"/>
    </ligandPart>
</feature>
<evidence type="ECO:0000256" key="17">
    <source>
        <dbReference type="SAM" id="SignalP"/>
    </source>
</evidence>
<dbReference type="RefSeq" id="WP_210200766.1">
    <property type="nucleotide sequence ID" value="NZ_OBEL01000001.1"/>
</dbReference>
<dbReference type="PANTHER" id="PTHR38604">
    <property type="entry name" value="PERIPLASMIC NITRATE REDUCTASE, ELECTRON TRANSFER SUBUNIT"/>
    <property type="match status" value="1"/>
</dbReference>
<feature type="chain" id="PRO_5013375348" description="Periplasmic nitrate reductase, electron transfer subunit" evidence="17">
    <location>
        <begin position="28"/>
        <end position="155"/>
    </location>
</feature>
<comment type="subunit">
    <text evidence="4 14">Component of the periplasmic nitrate reductase NapAB complex composed of NapA and NapB.</text>
</comment>
<evidence type="ECO:0000256" key="11">
    <source>
        <dbReference type="ARBA" id="ARBA00022982"/>
    </source>
</evidence>
<evidence type="ECO:0000256" key="14">
    <source>
        <dbReference type="PIRNR" id="PIRNR006105"/>
    </source>
</evidence>
<dbReference type="FunFam" id="1.10.1130.10:FF:000001">
    <property type="entry name" value="Periplasmic nitrate reductase, electron transfer subunit"/>
    <property type="match status" value="1"/>
</dbReference>
<protein>
    <recommendedName>
        <fullName evidence="5 14">Periplasmic nitrate reductase, electron transfer subunit</fullName>
    </recommendedName>
    <alternativeName>
        <fullName evidence="13 14">Diheme cytochrome c NapB</fullName>
    </alternativeName>
</protein>
<reference evidence="18" key="1">
    <citation type="submission" date="2017-09" db="EMBL/GenBank/DDBJ databases">
        <authorList>
            <person name="Ehlers B."/>
            <person name="Leendertz F.H."/>
        </authorList>
    </citation>
    <scope>NUCLEOTIDE SEQUENCE [LARGE SCALE GENOMIC DNA]</scope>
    <source>
        <strain evidence="18">DSM 18289</strain>
    </source>
</reference>
<evidence type="ECO:0000313" key="19">
    <source>
        <dbReference type="Proteomes" id="UP000219439"/>
    </source>
</evidence>
<evidence type="ECO:0000256" key="2">
    <source>
        <dbReference type="ARBA" id="ARBA00004418"/>
    </source>
</evidence>
<feature type="binding site" description="covalent" evidence="15">
    <location>
        <position position="89"/>
    </location>
    <ligand>
        <name>heme c</name>
        <dbReference type="ChEBI" id="CHEBI:61717"/>
        <label>1</label>
    </ligand>
</feature>
<evidence type="ECO:0000256" key="6">
    <source>
        <dbReference type="ARBA" id="ARBA00022448"/>
    </source>
</evidence>
<keyword evidence="19" id="KW-1185">Reference proteome</keyword>
<evidence type="ECO:0000256" key="4">
    <source>
        <dbReference type="ARBA" id="ARBA00011752"/>
    </source>
</evidence>
<evidence type="ECO:0000256" key="13">
    <source>
        <dbReference type="ARBA" id="ARBA00031832"/>
    </source>
</evidence>
<feature type="binding site" description="axial binding residue" evidence="16">
    <location>
        <position position="129"/>
    </location>
    <ligand>
        <name>heme c</name>
        <dbReference type="ChEBI" id="CHEBI:61717"/>
        <label>2</label>
    </ligand>
    <ligandPart>
        <name>Fe</name>
        <dbReference type="ChEBI" id="CHEBI:18248"/>
    </ligandPart>
</feature>
<evidence type="ECO:0000256" key="5">
    <source>
        <dbReference type="ARBA" id="ARBA00013773"/>
    </source>
</evidence>
<evidence type="ECO:0000256" key="8">
    <source>
        <dbReference type="ARBA" id="ARBA00022723"/>
    </source>
</evidence>
<feature type="signal peptide" evidence="17">
    <location>
        <begin position="1"/>
        <end position="27"/>
    </location>
</feature>
<keyword evidence="9 17" id="KW-0732">Signal</keyword>
<gene>
    <name evidence="18" type="ORF">SAMN06265368_1192</name>
</gene>
<evidence type="ECO:0000256" key="3">
    <source>
        <dbReference type="ARBA" id="ARBA00007368"/>
    </source>
</evidence>
<dbReference type="PANTHER" id="PTHR38604:SF1">
    <property type="entry name" value="PERIPLASMIC NITRATE REDUCTASE, ELECTRON TRANSFER SUBUNIT"/>
    <property type="match status" value="1"/>
</dbReference>
<keyword evidence="12 16" id="KW-0408">Iron</keyword>
<keyword evidence="7 15" id="KW-0349">Heme</keyword>
<dbReference type="SUPFAM" id="SSF48695">
    <property type="entry name" value="Multiheme cytochromes"/>
    <property type="match status" value="1"/>
</dbReference>
<keyword evidence="11 14" id="KW-0249">Electron transport</keyword>
<feature type="binding site" description="covalent" evidence="15">
    <location>
        <position position="128"/>
    </location>
    <ligand>
        <name>heme c</name>
        <dbReference type="ChEBI" id="CHEBI:61717"/>
        <label>2</label>
    </ligand>
</feature>